<organism evidence="5 6">
    <name type="scientific">Sinocyclocheilus anshuiensis</name>
    <dbReference type="NCBI Taxonomy" id="1608454"/>
    <lineage>
        <taxon>Eukaryota</taxon>
        <taxon>Metazoa</taxon>
        <taxon>Chordata</taxon>
        <taxon>Craniata</taxon>
        <taxon>Vertebrata</taxon>
        <taxon>Euteleostomi</taxon>
        <taxon>Actinopterygii</taxon>
        <taxon>Neopterygii</taxon>
        <taxon>Teleostei</taxon>
        <taxon>Ostariophysi</taxon>
        <taxon>Cypriniformes</taxon>
        <taxon>Cyprinidae</taxon>
        <taxon>Cyprininae</taxon>
        <taxon>Sinocyclocheilus</taxon>
    </lineage>
</organism>
<evidence type="ECO:0000313" key="5">
    <source>
        <dbReference type="Ensembl" id="ENSSANP00000041907.1"/>
    </source>
</evidence>
<dbReference type="PANTHER" id="PTHR14396">
    <property type="entry name" value="CLASPIN"/>
    <property type="match status" value="1"/>
</dbReference>
<feature type="compositionally biased region" description="Basic and acidic residues" evidence="4">
    <location>
        <begin position="8"/>
        <end position="19"/>
    </location>
</feature>
<feature type="region of interest" description="Disordered" evidence="4">
    <location>
        <begin position="207"/>
        <end position="231"/>
    </location>
</feature>
<reference evidence="5" key="1">
    <citation type="submission" date="2025-08" db="UniProtKB">
        <authorList>
            <consortium name="Ensembl"/>
        </authorList>
    </citation>
    <scope>IDENTIFICATION</scope>
</reference>
<evidence type="ECO:0000256" key="4">
    <source>
        <dbReference type="SAM" id="MobiDB-lite"/>
    </source>
</evidence>
<dbReference type="Ensembl" id="ENSSANT00000044599.1">
    <property type="protein sequence ID" value="ENSSANP00000041907.1"/>
    <property type="gene ID" value="ENSSANG00000021260.1"/>
</dbReference>
<dbReference type="GO" id="GO:0010997">
    <property type="term" value="F:anaphase-promoting complex binding"/>
    <property type="evidence" value="ECO:0007669"/>
    <property type="project" value="TreeGrafter"/>
</dbReference>
<feature type="compositionally biased region" description="Basic residues" evidence="4">
    <location>
        <begin position="130"/>
        <end position="144"/>
    </location>
</feature>
<feature type="compositionally biased region" description="Basic and acidic residues" evidence="4">
    <location>
        <begin position="112"/>
        <end position="129"/>
    </location>
</feature>
<evidence type="ECO:0000256" key="2">
    <source>
        <dbReference type="ARBA" id="ARBA00022553"/>
    </source>
</evidence>
<evidence type="ECO:0000256" key="3">
    <source>
        <dbReference type="ARBA" id="ARBA00023242"/>
    </source>
</evidence>
<dbReference type="GO" id="GO:0007095">
    <property type="term" value="P:mitotic G2 DNA damage checkpoint signaling"/>
    <property type="evidence" value="ECO:0007669"/>
    <property type="project" value="TreeGrafter"/>
</dbReference>
<dbReference type="GO" id="GO:0005634">
    <property type="term" value="C:nucleus"/>
    <property type="evidence" value="ECO:0007669"/>
    <property type="project" value="UniProtKB-SubCell"/>
</dbReference>
<dbReference type="Proteomes" id="UP000472260">
    <property type="component" value="Unassembled WGS sequence"/>
</dbReference>
<reference evidence="5" key="2">
    <citation type="submission" date="2025-09" db="UniProtKB">
        <authorList>
            <consortium name="Ensembl"/>
        </authorList>
    </citation>
    <scope>IDENTIFICATION</scope>
</reference>
<name>A0A671NFE6_9TELE</name>
<protein>
    <submittedName>
        <fullName evidence="5">Claspin-like</fullName>
    </submittedName>
</protein>
<dbReference type="InterPro" id="IPR024146">
    <property type="entry name" value="Claspin"/>
</dbReference>
<feature type="compositionally biased region" description="Basic and acidic residues" evidence="4">
    <location>
        <begin position="89"/>
        <end position="99"/>
    </location>
</feature>
<evidence type="ECO:0000256" key="1">
    <source>
        <dbReference type="ARBA" id="ARBA00004123"/>
    </source>
</evidence>
<feature type="region of interest" description="Disordered" evidence="4">
    <location>
        <begin position="1"/>
        <end position="146"/>
    </location>
</feature>
<evidence type="ECO:0000313" key="6">
    <source>
        <dbReference type="Proteomes" id="UP000472260"/>
    </source>
</evidence>
<proteinExistence type="predicted"/>
<sequence length="255" mass="28616">MSSLLSERPVDLAEARTAESDSDSGMGSPVEEPVIDTNMVSEDQQDSDEDITVSRKGRSRKALQDSDSDGEQEEAGMANALVLSESSDEETKTNETESIKKKRGKRVSHISMHSDDSEPEKAEVEVKPKEAKKKREKSQRRKEKEKRNFALVKRLKEKTEEVLPIKALNDSGCLLGDSDLFDAQLEEDSERQLESEEEESLDAIRSAVKKKAKHKPRLSDFSGDEEQENRSPRKVRLFITVIVTSGFAKSLARHP</sequence>
<dbReference type="GO" id="GO:0033314">
    <property type="term" value="P:mitotic DNA replication checkpoint signaling"/>
    <property type="evidence" value="ECO:0007669"/>
    <property type="project" value="TreeGrafter"/>
</dbReference>
<keyword evidence="2" id="KW-0597">Phosphoprotein</keyword>
<keyword evidence="3" id="KW-0539">Nucleus</keyword>
<keyword evidence="6" id="KW-1185">Reference proteome</keyword>
<dbReference type="AlphaFoldDB" id="A0A671NFE6"/>
<accession>A0A671NFE6</accession>
<dbReference type="PANTHER" id="PTHR14396:SF10">
    <property type="entry name" value="CLASPIN"/>
    <property type="match status" value="1"/>
</dbReference>
<comment type="subcellular location">
    <subcellularLocation>
        <location evidence="1">Nucleus</location>
    </subcellularLocation>
</comment>
<feature type="compositionally biased region" description="Basic residues" evidence="4">
    <location>
        <begin position="207"/>
        <end position="216"/>
    </location>
</feature>
<gene>
    <name evidence="5" type="primary">LOC107688394</name>
</gene>